<dbReference type="AlphaFoldDB" id="A0A7I4Y796"/>
<dbReference type="Gene3D" id="3.30.70.370">
    <property type="match status" value="1"/>
</dbReference>
<name>A0A7I4Y796_HAECO</name>
<dbReference type="WBParaSite" id="HCON_00060800-00001">
    <property type="protein sequence ID" value="HCON_00060800-00001"/>
    <property type="gene ID" value="HCON_00060800"/>
</dbReference>
<dbReference type="PANTHER" id="PTHR10267:SF0">
    <property type="entry name" value="DNA POLYMERASE SUBUNIT GAMMA-1"/>
    <property type="match status" value="1"/>
</dbReference>
<dbReference type="GO" id="GO:0005760">
    <property type="term" value="C:gamma DNA polymerase complex"/>
    <property type="evidence" value="ECO:0007669"/>
    <property type="project" value="InterPro"/>
</dbReference>
<protein>
    <recommendedName>
        <fullName evidence="1">Mitochondrial DNA polymerase catalytic subunit</fullName>
    </recommendedName>
</protein>
<keyword evidence="3" id="KW-1185">Reference proteome</keyword>
<dbReference type="FunFam" id="3.30.70.370:FF:000017">
    <property type="entry name" value="Predicted protein"/>
    <property type="match status" value="1"/>
</dbReference>
<dbReference type="PRINTS" id="PR00867">
    <property type="entry name" value="DNAPOLG"/>
</dbReference>
<proteinExistence type="predicted"/>
<evidence type="ECO:0000313" key="4">
    <source>
        <dbReference type="WBParaSite" id="HCON_00060800-00001"/>
    </source>
</evidence>
<accession>A0A7I4Y796</accession>
<dbReference type="Pfam" id="PF18136">
    <property type="entry name" value="DNApol_Exo"/>
    <property type="match status" value="1"/>
</dbReference>
<dbReference type="InterPro" id="IPR001098">
    <property type="entry name" value="DNA-dir_DNA_pol_A_palm_dom"/>
</dbReference>
<dbReference type="SUPFAM" id="SSF53098">
    <property type="entry name" value="Ribonuclease H-like"/>
    <property type="match status" value="1"/>
</dbReference>
<dbReference type="SMART" id="SM00482">
    <property type="entry name" value="POLAc"/>
    <property type="match status" value="1"/>
</dbReference>
<evidence type="ECO:0000256" key="1">
    <source>
        <dbReference type="ARBA" id="ARBA00031966"/>
    </source>
</evidence>
<dbReference type="InterPro" id="IPR002297">
    <property type="entry name" value="DNA-dir_DNA_pol_A_mt"/>
</dbReference>
<reference evidence="4" key="1">
    <citation type="submission" date="2020-12" db="UniProtKB">
        <authorList>
            <consortium name="WormBaseParasite"/>
        </authorList>
    </citation>
    <scope>IDENTIFICATION</scope>
    <source>
        <strain evidence="4">MHco3</strain>
    </source>
</reference>
<dbReference type="InterPro" id="IPR041336">
    <property type="entry name" value="DNApol_Exo"/>
</dbReference>
<evidence type="ECO:0000259" key="2">
    <source>
        <dbReference type="SMART" id="SM00482"/>
    </source>
</evidence>
<dbReference type="GO" id="GO:0008408">
    <property type="term" value="F:3'-5' exonuclease activity"/>
    <property type="evidence" value="ECO:0007669"/>
    <property type="project" value="TreeGrafter"/>
</dbReference>
<dbReference type="InterPro" id="IPR043502">
    <property type="entry name" value="DNA/RNA_pol_sf"/>
</dbReference>
<dbReference type="Gene3D" id="3.30.420.390">
    <property type="match status" value="2"/>
</dbReference>
<dbReference type="Proteomes" id="UP000025227">
    <property type="component" value="Unplaced"/>
</dbReference>
<dbReference type="GO" id="GO:0003887">
    <property type="term" value="F:DNA-directed DNA polymerase activity"/>
    <property type="evidence" value="ECO:0007669"/>
    <property type="project" value="InterPro"/>
</dbReference>
<dbReference type="OMA" id="AMHITNL"/>
<dbReference type="OrthoDB" id="5588663at2759"/>
<sequence length="1044" mass="119129">MKWMKLLVRKIPPPPRRSSSFKQQRIPTVPENLHRHLFQSDLPSTSSDVQIPIQLPQLRSPSLQEHFRIIAEELTHEYREHLELASSFPTTFPKPSQWKCDVGWTRYDHGGVVEQVDWPLEDVFFFDVETCVLDGQLPTLAVALSAKAWYCWCSERLVHLTPVPLLPRLKHLIPLGGAEKPRVAIGHNVGYDRARAREPYERKKSALRFMDTMSMAIPMFGMADHQVVTYETDDSDYILREKRAERWRDIWDDRVCRNSLLAVHQHLYRDHLKMSKESKQFQEFFVKEDIHLIQQNFQTLVNYCADDNLACCQIFKKLWAEYQNRFPHPATLYGMLNMGNAYLPINENWELFYRNNEKTCEETKEAGARALVTAAKRVLDDLKPDVNGEARIDAWLFDVDWSIKGDHEFPEWYFKLFSKRGNVYLDKESLSSEDVTMKSAYVPLIFGMTYGPYPLHRSRYFGWGYLVPNEKGAKSQDEKSTGPRTPEEYKHICEVIANNIKEFGELEPVGKAHNFGFFHFYRLPHPAGAQNVGDPLGKHFLRYIDSKILRPTRHVDEFFILLEALKTTKFWTNYAKRVESEIPVWYETNDGPRLGAIAPAIVPAGTVSRRSVHKLWVTLTNESGTGRIGTGIKSLIQAPDGYVLVGADVDSQEQWLAGLFGDASHARALPEDARQPGLTPFSNMMLAGSKADGTDLHTVVANQLKIDRGQAKALNYSRMYGAGEINATNTLSKAGMTMAQAAKTAKELFAVTKGTESSWKMLRKEVHPFLLKFVASQKVDELGDYLTVDGHFYVPSYDNHMKSFTIEFEKWVVSLVQKEKPEVPEANIVCSLYDDYSDIARLFNGGYESATFNYLEMQTHREVLRTPVLNCRLSDSLSGLPKDTPDKKYFTAKYKRSVMNWLVQSSAVDFLHLLLLCMEWLCKENNIRARFVISIHDEVRYLCPEEDAPRLALALMLSNMYVRSFISSKLGIEQLPLSVAFFSQVDCDTVLRKEVHIPCFNADGSPVPEGVTYTIEDLLKITGGSLAANVTSSNEGRARIKASS</sequence>
<dbReference type="InterPro" id="IPR012337">
    <property type="entry name" value="RNaseH-like_sf"/>
</dbReference>
<dbReference type="GO" id="GO:0003677">
    <property type="term" value="F:DNA binding"/>
    <property type="evidence" value="ECO:0007669"/>
    <property type="project" value="InterPro"/>
</dbReference>
<dbReference type="PANTHER" id="PTHR10267">
    <property type="entry name" value="DNA POLYMERASE SUBUNIT GAMMA-1"/>
    <property type="match status" value="1"/>
</dbReference>
<feature type="domain" description="DNA-directed DNA polymerase family A palm" evidence="2">
    <location>
        <begin position="629"/>
        <end position="947"/>
    </location>
</feature>
<dbReference type="SUPFAM" id="SSF56672">
    <property type="entry name" value="DNA/RNA polymerases"/>
    <property type="match status" value="1"/>
</dbReference>
<evidence type="ECO:0000313" key="3">
    <source>
        <dbReference type="Proteomes" id="UP000025227"/>
    </source>
</evidence>
<organism evidence="3 4">
    <name type="scientific">Haemonchus contortus</name>
    <name type="common">Barber pole worm</name>
    <dbReference type="NCBI Taxonomy" id="6289"/>
    <lineage>
        <taxon>Eukaryota</taxon>
        <taxon>Metazoa</taxon>
        <taxon>Ecdysozoa</taxon>
        <taxon>Nematoda</taxon>
        <taxon>Chromadorea</taxon>
        <taxon>Rhabditida</taxon>
        <taxon>Rhabditina</taxon>
        <taxon>Rhabditomorpha</taxon>
        <taxon>Strongyloidea</taxon>
        <taxon>Trichostrongylidae</taxon>
        <taxon>Haemonchus</taxon>
    </lineage>
</organism>
<dbReference type="GO" id="GO:0006264">
    <property type="term" value="P:mitochondrial DNA replication"/>
    <property type="evidence" value="ECO:0007669"/>
    <property type="project" value="TreeGrafter"/>
</dbReference>
<dbReference type="Gene3D" id="1.10.150.20">
    <property type="entry name" value="5' to 3' exonuclease, C-terminal subdomain"/>
    <property type="match status" value="2"/>
</dbReference>